<dbReference type="AlphaFoldDB" id="A0A4R5N8B4"/>
<accession>A0A4R5N8B4</accession>
<dbReference type="STRING" id="907931.GCA_000165675_00950"/>
<name>A0A4R5N8B4_9LACO</name>
<sequence length="59" mass="6474">MIVQSLKVVFIGVGKKLGTAASNTDVSGCVMITYEYFGHEGRFKVKCQQDEFKTTPATN</sequence>
<evidence type="ECO:0000313" key="2">
    <source>
        <dbReference type="Proteomes" id="UP000295681"/>
    </source>
</evidence>
<gene>
    <name evidence="1" type="ORF">C5L23_000393</name>
</gene>
<keyword evidence="2" id="KW-1185">Reference proteome</keyword>
<comment type="caution">
    <text evidence="1">The sequence shown here is derived from an EMBL/GenBank/DDBJ whole genome shotgun (WGS) entry which is preliminary data.</text>
</comment>
<proteinExistence type="predicted"/>
<protein>
    <submittedName>
        <fullName evidence="1">Uncharacterized protein</fullName>
    </submittedName>
</protein>
<evidence type="ECO:0000313" key="1">
    <source>
        <dbReference type="EMBL" id="TDG68087.1"/>
    </source>
</evidence>
<dbReference type="Proteomes" id="UP000295681">
    <property type="component" value="Unassembled WGS sequence"/>
</dbReference>
<reference evidence="1 2" key="1">
    <citation type="journal article" date="2019" name="Appl. Microbiol. Biotechnol.">
        <title>Uncovering carbohydrate metabolism through a genotype-phenotype association study of 56 lactic acid bacteria genomes.</title>
        <authorList>
            <person name="Buron-Moles G."/>
            <person name="Chailyan A."/>
            <person name="Dolejs I."/>
            <person name="Forster J."/>
            <person name="Miks M.H."/>
        </authorList>
    </citation>
    <scope>NUCLEOTIDE SEQUENCE [LARGE SCALE GENOMIC DNA]</scope>
    <source>
        <strain evidence="1 2">ATCC 700006</strain>
    </source>
</reference>
<dbReference type="EMBL" id="PUFI01000014">
    <property type="protein sequence ID" value="TDG68087.1"/>
    <property type="molecule type" value="Genomic_DNA"/>
</dbReference>
<organism evidence="1 2">
    <name type="scientific">Leuconostoc fallax</name>
    <dbReference type="NCBI Taxonomy" id="1251"/>
    <lineage>
        <taxon>Bacteria</taxon>
        <taxon>Bacillati</taxon>
        <taxon>Bacillota</taxon>
        <taxon>Bacilli</taxon>
        <taxon>Lactobacillales</taxon>
        <taxon>Lactobacillaceae</taxon>
        <taxon>Leuconostoc</taxon>
    </lineage>
</organism>